<reference evidence="1 2" key="3">
    <citation type="journal article" date="2008" name="FEMS Microbiol. Ecol.">
        <title>Identification and characterization of genes underlying chitinolysis in Collimonas fungivorans Ter331.</title>
        <authorList>
            <person name="Fritsche K."/>
            <person name="de Boer W."/>
            <person name="Gerards S."/>
            <person name="van den Berg M."/>
            <person name="van Veen J.A."/>
            <person name="Leveau J.H."/>
        </authorList>
    </citation>
    <scope>NUCLEOTIDE SEQUENCE [LARGE SCALE GENOMIC DNA]</scope>
    <source>
        <strain evidence="1 2">Ter331</strain>
    </source>
</reference>
<evidence type="ECO:0000313" key="2">
    <source>
        <dbReference type="Proteomes" id="UP000008392"/>
    </source>
</evidence>
<proteinExistence type="predicted"/>
<reference evidence="1 2" key="5">
    <citation type="journal article" date="2011" name="ISME J.">
        <title>Dual transcriptional profiling of a bacterial/fungal confrontation: Collimonas fungivorans versus Aspergillus niger.</title>
        <authorList>
            <person name="Mela F."/>
            <person name="Fritsche K."/>
            <person name="de Boer W."/>
            <person name="van Veen J.A."/>
            <person name="de Graaff L.H."/>
            <person name="van den Berg M."/>
            <person name="Leveau J.H."/>
        </authorList>
    </citation>
    <scope>NUCLEOTIDE SEQUENCE [LARGE SCALE GENOMIC DNA]</scope>
    <source>
        <strain evidence="1 2">Ter331</strain>
    </source>
</reference>
<dbReference type="AlphaFoldDB" id="G0AIZ3"/>
<dbReference type="Proteomes" id="UP000008392">
    <property type="component" value="Chromosome"/>
</dbReference>
<reference evidence="1 2" key="2">
    <citation type="journal article" date="2006" name="J. Microbiol. Methods">
        <title>Genomic flank-sequencing of plasposon insertion sites for rapid identification of functional genes.</title>
        <authorList>
            <person name="Leveau J.H."/>
            <person name="Gerards S."/>
            <person name="Fritsche K."/>
            <person name="Zondag G."/>
            <person name="van Veen J.A."/>
        </authorList>
    </citation>
    <scope>NUCLEOTIDE SEQUENCE [LARGE SCALE GENOMIC DNA]</scope>
    <source>
        <strain evidence="1 2">Ter331</strain>
    </source>
</reference>
<gene>
    <name evidence="1" type="ordered locus">CFU_1094</name>
</gene>
<dbReference type="EMBL" id="CP002745">
    <property type="protein sequence ID" value="AEK60926.1"/>
    <property type="molecule type" value="Genomic_DNA"/>
</dbReference>
<dbReference type="HOGENOM" id="CLU_3249995_0_0_4"/>
<keyword evidence="2" id="KW-1185">Reference proteome</keyword>
<dbReference type="STRING" id="1005048.CFU_1094"/>
<reference evidence="1 2" key="4">
    <citation type="journal article" date="2010" name="Environ. Microbiol.">
        <title>The bacterial genus Collimonas: mycophagy, weathering and other adaptive solutions to life in oligotrophic soil environments.</title>
        <authorList>
            <person name="Leveau J.H."/>
            <person name="Uroz S."/>
            <person name="de Boer W."/>
        </authorList>
    </citation>
    <scope>NUCLEOTIDE SEQUENCE [LARGE SCALE GENOMIC DNA]</scope>
    <source>
        <strain evidence="1 2">Ter331</strain>
    </source>
</reference>
<evidence type="ECO:0000313" key="1">
    <source>
        <dbReference type="EMBL" id="AEK60926.1"/>
    </source>
</evidence>
<sequence>MKEIKELQRILGKKTRENEILREVRSLKKLDWALAISAARRR</sequence>
<reference evidence="1 2" key="1">
    <citation type="journal article" date="2004" name="Environ. Microbiol.">
        <title>Phylogeny-function analysis of (meta)genomic libraries: screening for expression of ribosomal RNA genes by large-insert library fluorescent in situ hybridization (LIL-FISH).</title>
        <authorList>
            <person name="Leveau J.H."/>
            <person name="Gerards S."/>
            <person name="de Boer W."/>
            <person name="van Veen J.A."/>
        </authorList>
    </citation>
    <scope>NUCLEOTIDE SEQUENCE [LARGE SCALE GENOMIC DNA]</scope>
    <source>
        <strain evidence="1 2">Ter331</strain>
    </source>
</reference>
<dbReference type="KEGG" id="cfu:CFU_1094"/>
<reference evidence="2" key="6">
    <citation type="submission" date="2011-05" db="EMBL/GenBank/DDBJ databases">
        <title>Complete sequence of Collimonas fungivorans Ter331.</title>
        <authorList>
            <person name="Leveau J.H."/>
        </authorList>
    </citation>
    <scope>NUCLEOTIDE SEQUENCE [LARGE SCALE GENOMIC DNA]</scope>
    <source>
        <strain evidence="2">Ter331</strain>
    </source>
</reference>
<protein>
    <submittedName>
        <fullName evidence="1">Uncharacterized protein</fullName>
    </submittedName>
</protein>
<organism evidence="1 2">
    <name type="scientific">Collimonas fungivorans (strain Ter331)</name>
    <dbReference type="NCBI Taxonomy" id="1005048"/>
    <lineage>
        <taxon>Bacteria</taxon>
        <taxon>Pseudomonadati</taxon>
        <taxon>Pseudomonadota</taxon>
        <taxon>Betaproteobacteria</taxon>
        <taxon>Burkholderiales</taxon>
        <taxon>Oxalobacteraceae</taxon>
        <taxon>Collimonas</taxon>
    </lineage>
</organism>
<name>G0AIZ3_COLFT</name>
<accession>G0AIZ3</accession>